<dbReference type="EMBL" id="CM037621">
    <property type="protein sequence ID" value="KAH8002344.1"/>
    <property type="molecule type" value="Genomic_DNA"/>
</dbReference>
<proteinExistence type="predicted"/>
<accession>A0ACB8FAZ4</accession>
<comment type="caution">
    <text evidence="1">The sequence shown here is derived from an EMBL/GenBank/DDBJ whole genome shotgun (WGS) entry which is preliminary data.</text>
</comment>
<sequence>MFVSDSCASSPCHHGNCTSNSEGYLCVCDEGFEGTNCEHSLYSPPVSGWTESEVRSQSRPALTTTEPDIVLPRSQATVTLPTWEPKEGQKVMDLKWNEVEIIPDVACGNASSNNSGGGRRISFEVPNNTSINIRQDATASLILLWKVTTERFKQCSLIDATSITLLQAMGGLVLTEEMLELGNNYFIGYLNIDVSEFRLQ</sequence>
<protein>
    <submittedName>
        <fullName evidence="1">Uncharacterized protein</fullName>
    </submittedName>
</protein>
<gene>
    <name evidence="1" type="ORF">K3G42_023205</name>
</gene>
<reference evidence="1" key="1">
    <citation type="submission" date="2021-08" db="EMBL/GenBank/DDBJ databases">
        <title>The first chromosome-level gecko genome reveals the dynamic sex chromosomes of Neotropical dwarf geckos (Sphaerodactylidae: Sphaerodactylus).</title>
        <authorList>
            <person name="Pinto B.J."/>
            <person name="Keating S.E."/>
            <person name="Gamble T."/>
        </authorList>
    </citation>
    <scope>NUCLEOTIDE SEQUENCE</scope>
    <source>
        <strain evidence="1">TG3544</strain>
    </source>
</reference>
<evidence type="ECO:0000313" key="2">
    <source>
        <dbReference type="Proteomes" id="UP000827872"/>
    </source>
</evidence>
<dbReference type="Proteomes" id="UP000827872">
    <property type="component" value="Linkage Group LG08"/>
</dbReference>
<evidence type="ECO:0000313" key="1">
    <source>
        <dbReference type="EMBL" id="KAH8002344.1"/>
    </source>
</evidence>
<organism evidence="1 2">
    <name type="scientific">Sphaerodactylus townsendi</name>
    <dbReference type="NCBI Taxonomy" id="933632"/>
    <lineage>
        <taxon>Eukaryota</taxon>
        <taxon>Metazoa</taxon>
        <taxon>Chordata</taxon>
        <taxon>Craniata</taxon>
        <taxon>Vertebrata</taxon>
        <taxon>Euteleostomi</taxon>
        <taxon>Lepidosauria</taxon>
        <taxon>Squamata</taxon>
        <taxon>Bifurcata</taxon>
        <taxon>Gekkota</taxon>
        <taxon>Sphaerodactylidae</taxon>
        <taxon>Sphaerodactylus</taxon>
    </lineage>
</organism>
<keyword evidence="2" id="KW-1185">Reference proteome</keyword>
<name>A0ACB8FAZ4_9SAUR</name>